<protein>
    <submittedName>
        <fullName evidence="1">Uncharacterized protein</fullName>
    </submittedName>
</protein>
<name>A0A6B9F8H8_9EURY</name>
<evidence type="ECO:0000313" key="2">
    <source>
        <dbReference type="Proteomes" id="UP000428325"/>
    </source>
</evidence>
<dbReference type="OrthoDB" id="109251at2157"/>
<dbReference type="KEGG" id="hra:EI982_07150"/>
<gene>
    <name evidence="1" type="ORF">EI982_07150</name>
</gene>
<dbReference type="RefSeq" id="WP_157688858.1">
    <property type="nucleotide sequence ID" value="NZ_CP034345.1"/>
</dbReference>
<dbReference type="InterPro" id="IPR055927">
    <property type="entry name" value="DUF7504"/>
</dbReference>
<dbReference type="AlphaFoldDB" id="A0A6B9F8H8"/>
<dbReference type="Proteomes" id="UP000428325">
    <property type="component" value="Chromosome"/>
</dbReference>
<organism evidence="1 2">
    <name type="scientific">Haloplanus rallus</name>
    <dbReference type="NCBI Taxonomy" id="1816183"/>
    <lineage>
        <taxon>Archaea</taxon>
        <taxon>Methanobacteriati</taxon>
        <taxon>Methanobacteriota</taxon>
        <taxon>Stenosarchaea group</taxon>
        <taxon>Halobacteria</taxon>
        <taxon>Halobacteriales</taxon>
        <taxon>Haloferacaceae</taxon>
        <taxon>Haloplanus</taxon>
    </lineage>
</organism>
<dbReference type="GeneID" id="99245877"/>
<accession>A0A6B9F8H8</accession>
<dbReference type="Pfam" id="PF24336">
    <property type="entry name" value="DUF7504"/>
    <property type="match status" value="1"/>
</dbReference>
<evidence type="ECO:0000313" key="1">
    <source>
        <dbReference type="EMBL" id="QGX94581.1"/>
    </source>
</evidence>
<reference evidence="1 2" key="1">
    <citation type="submission" date="2018-12" db="EMBL/GenBank/DDBJ databases">
        <title>Complete genome sequence of Haloplanus rallus MBLA0036.</title>
        <authorList>
            <person name="Nam Y.-d."/>
            <person name="Kang J."/>
            <person name="Chung W.-H."/>
            <person name="Park Y.S."/>
        </authorList>
    </citation>
    <scope>NUCLEOTIDE SEQUENCE [LARGE SCALE GENOMIC DNA]</scope>
    <source>
        <strain evidence="1 2">MBLA0036</strain>
    </source>
</reference>
<dbReference type="EMBL" id="CP034345">
    <property type="protein sequence ID" value="QGX94581.1"/>
    <property type="molecule type" value="Genomic_DNA"/>
</dbReference>
<sequence length="279" mass="31616">MVYRFQCRQCPFTIWSTSRDTIGDAVGTHILGHHRERVTKQDFRIRWSCPHCERSGQHHDRDAGIERFERHLFEHVESSVESGVHVADEFDRTGGVLVRAPRGSDGLDNARVHFLSPGDIVLFVTTAPAERIRLIDDALREWPRRTIILTTKPDPLGDVSDLDLSEGSLEVVRLDSRLGLSEVGETISRIVGEYEDVGGKIAAEFDILPELVEKFDLQTVFKFLHVLAVRFDRADALSHYHVDPRAQSKSTINVLDQVFDLSIEADDRRFIAGPHSELD</sequence>
<keyword evidence="2" id="KW-1185">Reference proteome</keyword>
<proteinExistence type="predicted"/>